<dbReference type="InterPro" id="IPR036097">
    <property type="entry name" value="HisK_dim/P_sf"/>
</dbReference>
<feature type="transmembrane region" description="Helical" evidence="8">
    <location>
        <begin position="208"/>
        <end position="231"/>
    </location>
</feature>
<dbReference type="PANTHER" id="PTHR45453:SF1">
    <property type="entry name" value="PHOSPHATE REGULON SENSOR PROTEIN PHOR"/>
    <property type="match status" value="1"/>
</dbReference>
<keyword evidence="8" id="KW-0812">Transmembrane</keyword>
<dbReference type="SMART" id="SM00388">
    <property type="entry name" value="HisKA"/>
    <property type="match status" value="1"/>
</dbReference>
<gene>
    <name evidence="11" type="ORF">INF30_07010</name>
</gene>
<evidence type="ECO:0000256" key="3">
    <source>
        <dbReference type="ARBA" id="ARBA00012438"/>
    </source>
</evidence>
<keyword evidence="7" id="KW-0902">Two-component regulatory system</keyword>
<feature type="domain" description="Histidine kinase" evidence="9">
    <location>
        <begin position="288"/>
        <end position="505"/>
    </location>
</feature>
<comment type="subcellular location">
    <subcellularLocation>
        <location evidence="2">Membrane</location>
    </subcellularLocation>
</comment>
<dbReference type="Proteomes" id="UP000758652">
    <property type="component" value="Unassembled WGS sequence"/>
</dbReference>
<evidence type="ECO:0000256" key="4">
    <source>
        <dbReference type="ARBA" id="ARBA00022553"/>
    </source>
</evidence>
<dbReference type="InterPro" id="IPR003660">
    <property type="entry name" value="HAMP_dom"/>
</dbReference>
<comment type="caution">
    <text evidence="11">The sequence shown here is derived from an EMBL/GenBank/DDBJ whole genome shotgun (WGS) entry which is preliminary data.</text>
</comment>
<keyword evidence="8" id="KW-0472">Membrane</keyword>
<keyword evidence="8" id="KW-1133">Transmembrane helix</keyword>
<dbReference type="Gene3D" id="1.10.287.130">
    <property type="match status" value="1"/>
</dbReference>
<dbReference type="SUPFAM" id="SSF55874">
    <property type="entry name" value="ATPase domain of HSP90 chaperone/DNA topoisomerase II/histidine kinase"/>
    <property type="match status" value="1"/>
</dbReference>
<evidence type="ECO:0000259" key="9">
    <source>
        <dbReference type="PROSITE" id="PS50109"/>
    </source>
</evidence>
<dbReference type="InterPro" id="IPR036890">
    <property type="entry name" value="HATPase_C_sf"/>
</dbReference>
<dbReference type="EMBL" id="JADCKL010000004">
    <property type="protein sequence ID" value="MBE5063008.1"/>
    <property type="molecule type" value="Genomic_DNA"/>
</dbReference>
<evidence type="ECO:0000256" key="5">
    <source>
        <dbReference type="ARBA" id="ARBA00022679"/>
    </source>
</evidence>
<dbReference type="CDD" id="cd00082">
    <property type="entry name" value="HisKA"/>
    <property type="match status" value="1"/>
</dbReference>
<dbReference type="PRINTS" id="PR00344">
    <property type="entry name" value="BCTRLSENSOR"/>
</dbReference>
<evidence type="ECO:0000256" key="7">
    <source>
        <dbReference type="ARBA" id="ARBA00023012"/>
    </source>
</evidence>
<protein>
    <recommendedName>
        <fullName evidence="3">histidine kinase</fullName>
        <ecNumber evidence="3">2.7.13.3</ecNumber>
    </recommendedName>
</protein>
<organism evidence="11 12">
    <name type="scientific">Claveliimonas monacensis</name>
    <dbReference type="NCBI Taxonomy" id="2779351"/>
    <lineage>
        <taxon>Bacteria</taxon>
        <taxon>Bacillati</taxon>
        <taxon>Bacillota</taxon>
        <taxon>Clostridia</taxon>
        <taxon>Lachnospirales</taxon>
        <taxon>Lachnospiraceae</taxon>
        <taxon>Claveliimonas</taxon>
    </lineage>
</organism>
<keyword evidence="12" id="KW-1185">Reference proteome</keyword>
<dbReference type="GO" id="GO:0016301">
    <property type="term" value="F:kinase activity"/>
    <property type="evidence" value="ECO:0007669"/>
    <property type="project" value="UniProtKB-KW"/>
</dbReference>
<feature type="transmembrane region" description="Helical" evidence="8">
    <location>
        <begin position="47"/>
        <end position="68"/>
    </location>
</feature>
<dbReference type="Pfam" id="PF00512">
    <property type="entry name" value="HisKA"/>
    <property type="match status" value="1"/>
</dbReference>
<evidence type="ECO:0000256" key="8">
    <source>
        <dbReference type="SAM" id="Phobius"/>
    </source>
</evidence>
<evidence type="ECO:0000256" key="2">
    <source>
        <dbReference type="ARBA" id="ARBA00004370"/>
    </source>
</evidence>
<comment type="catalytic activity">
    <reaction evidence="1">
        <text>ATP + protein L-histidine = ADP + protein N-phospho-L-histidine.</text>
        <dbReference type="EC" id="2.7.13.3"/>
    </reaction>
</comment>
<dbReference type="CDD" id="cd00075">
    <property type="entry name" value="HATPase"/>
    <property type="match status" value="1"/>
</dbReference>
<dbReference type="EC" id="2.7.13.3" evidence="3"/>
<dbReference type="SMART" id="SM00387">
    <property type="entry name" value="HATPase_c"/>
    <property type="match status" value="1"/>
</dbReference>
<evidence type="ECO:0000313" key="11">
    <source>
        <dbReference type="EMBL" id="MBE5063008.1"/>
    </source>
</evidence>
<feature type="domain" description="HAMP" evidence="10">
    <location>
        <begin position="228"/>
        <end position="280"/>
    </location>
</feature>
<dbReference type="InterPro" id="IPR003594">
    <property type="entry name" value="HATPase_dom"/>
</dbReference>
<dbReference type="InterPro" id="IPR050351">
    <property type="entry name" value="BphY/WalK/GraS-like"/>
</dbReference>
<dbReference type="InterPro" id="IPR005467">
    <property type="entry name" value="His_kinase_dom"/>
</dbReference>
<dbReference type="PROSITE" id="PS50109">
    <property type="entry name" value="HIS_KIN"/>
    <property type="match status" value="1"/>
</dbReference>
<dbReference type="SUPFAM" id="SSF47384">
    <property type="entry name" value="Homodimeric domain of signal transducing histidine kinase"/>
    <property type="match status" value="1"/>
</dbReference>
<evidence type="ECO:0000313" key="12">
    <source>
        <dbReference type="Proteomes" id="UP000758652"/>
    </source>
</evidence>
<keyword evidence="4" id="KW-0597">Phosphoprotein</keyword>
<dbReference type="PROSITE" id="PS50885">
    <property type="entry name" value="HAMP"/>
    <property type="match status" value="1"/>
</dbReference>
<accession>A0ABR9RJ60</accession>
<evidence type="ECO:0000259" key="10">
    <source>
        <dbReference type="PROSITE" id="PS50885"/>
    </source>
</evidence>
<dbReference type="PANTHER" id="PTHR45453">
    <property type="entry name" value="PHOSPHATE REGULON SENSOR PROTEIN PHOR"/>
    <property type="match status" value="1"/>
</dbReference>
<dbReference type="InterPro" id="IPR004358">
    <property type="entry name" value="Sig_transdc_His_kin-like_C"/>
</dbReference>
<keyword evidence="5" id="KW-0808">Transferase</keyword>
<evidence type="ECO:0000256" key="6">
    <source>
        <dbReference type="ARBA" id="ARBA00022777"/>
    </source>
</evidence>
<sequence>MYISGGSGRRSRRIQVIRNTCTRSGELVTISGVRLYFRNHFLKSLKFRIIFLFVAVGIIPCIVLKAVILESYESRAVDVLTAQLQNQCTILGDQIGAGGHLDTGLTEALEGELEQLSSIYNGRIMLINSQYQITEDTYDLDTGKMIVSEDVIQCFEGEGTKIYDPDNRYIEVTSPVFVPGSEQVAGVLLASVSADAVIDSLDVLNSTAWVAVGVTALLVAALAVILGTVVVRPFARITSSIEAVSEGYDTNYLHENAYTETSLLSEAFNKMLGRLKTLDDSRQEFVANVSHELKTPITSMKVLADSLLVQEDAPVELYREFMADLSEEIEREDKIINDLLSLVKMDKTASTLDVKQTNINDLVEKILKRLQPIAAAANVEVVFESFRPVNAEVDEVKISLAITNLVENAVKYNVDGGWVHVALNADHKYFYIEVADSGIGIPQEAQEHIFERFYRVDKSHSREIGGTGLGLAIARNAVVLHRGAVKVYSQVGEGTTFTVRIPLSYVV</sequence>
<proteinExistence type="predicted"/>
<reference evidence="11 12" key="1">
    <citation type="submission" date="2020-10" db="EMBL/GenBank/DDBJ databases">
        <title>ChiBAC.</title>
        <authorList>
            <person name="Zenner C."/>
            <person name="Hitch T.C.A."/>
            <person name="Clavel T."/>
        </authorList>
    </citation>
    <scope>NUCLEOTIDE SEQUENCE [LARGE SCALE GENOMIC DNA]</scope>
    <source>
        <strain evidence="11 12">DSM 108991</strain>
    </source>
</reference>
<dbReference type="InterPro" id="IPR003661">
    <property type="entry name" value="HisK_dim/P_dom"/>
</dbReference>
<evidence type="ECO:0000256" key="1">
    <source>
        <dbReference type="ARBA" id="ARBA00000085"/>
    </source>
</evidence>
<dbReference type="Gene3D" id="3.30.565.10">
    <property type="entry name" value="Histidine kinase-like ATPase, C-terminal domain"/>
    <property type="match status" value="1"/>
</dbReference>
<name>A0ABR9RJ60_9FIRM</name>
<dbReference type="Pfam" id="PF02518">
    <property type="entry name" value="HATPase_c"/>
    <property type="match status" value="1"/>
</dbReference>
<dbReference type="Gene3D" id="6.10.340.10">
    <property type="match status" value="1"/>
</dbReference>
<keyword evidence="6 11" id="KW-0418">Kinase</keyword>